<evidence type="ECO:0000313" key="5">
    <source>
        <dbReference type="Proteomes" id="UP000265000"/>
    </source>
</evidence>
<sequence>MASKVAALLLLGLVCFQLATAQMVMDCCLSVSEKRLNPKNLVSYRNQVAGMGCDISATVFVNKKGLKLCMVPAEENTWVQHLIKVLDKRRPSHH</sequence>
<dbReference type="Gene3D" id="2.40.50.40">
    <property type="match status" value="1"/>
</dbReference>
<feature type="signal peptide" evidence="2">
    <location>
        <begin position="1"/>
        <end position="21"/>
    </location>
</feature>
<feature type="chain" id="PRO_5018538618" evidence="2">
    <location>
        <begin position="22"/>
        <end position="94"/>
    </location>
</feature>
<dbReference type="OrthoDB" id="9909116at2759"/>
<feature type="domain" description="Chemokine interleukin-8-like" evidence="3">
    <location>
        <begin position="24"/>
        <end position="86"/>
    </location>
</feature>
<organism evidence="4 5">
    <name type="scientific">Fundulus heteroclitus</name>
    <name type="common">Killifish</name>
    <name type="synonym">Mummichog</name>
    <dbReference type="NCBI Taxonomy" id="8078"/>
    <lineage>
        <taxon>Eukaryota</taxon>
        <taxon>Metazoa</taxon>
        <taxon>Chordata</taxon>
        <taxon>Craniata</taxon>
        <taxon>Vertebrata</taxon>
        <taxon>Euteleostomi</taxon>
        <taxon>Actinopterygii</taxon>
        <taxon>Neopterygii</taxon>
        <taxon>Teleostei</taxon>
        <taxon>Neoteleostei</taxon>
        <taxon>Acanthomorphata</taxon>
        <taxon>Ovalentaria</taxon>
        <taxon>Atherinomorphae</taxon>
        <taxon>Cyprinodontiformes</taxon>
        <taxon>Fundulidae</taxon>
        <taxon>Fundulus</taxon>
    </lineage>
</organism>
<dbReference type="GO" id="GO:0006955">
    <property type="term" value="P:immune response"/>
    <property type="evidence" value="ECO:0007669"/>
    <property type="project" value="InterPro"/>
</dbReference>
<dbReference type="SMART" id="SM00199">
    <property type="entry name" value="SCY"/>
    <property type="match status" value="1"/>
</dbReference>
<proteinExistence type="predicted"/>
<name>A0A3Q2PG53_FUNHE</name>
<reference evidence="4" key="2">
    <citation type="submission" date="2025-09" db="UniProtKB">
        <authorList>
            <consortium name="Ensembl"/>
        </authorList>
    </citation>
    <scope>IDENTIFICATION</scope>
</reference>
<keyword evidence="1" id="KW-0202">Cytokine</keyword>
<evidence type="ECO:0000259" key="3">
    <source>
        <dbReference type="SMART" id="SM00199"/>
    </source>
</evidence>
<dbReference type="Ensembl" id="ENSFHET00000018593.1">
    <property type="protein sequence ID" value="ENSFHEP00000011569.1"/>
    <property type="gene ID" value="ENSFHEG00000012989.1"/>
</dbReference>
<dbReference type="GeneTree" id="ENSGT00940000175973"/>
<dbReference type="SUPFAM" id="SSF54117">
    <property type="entry name" value="Interleukin 8-like chemokines"/>
    <property type="match status" value="1"/>
</dbReference>
<evidence type="ECO:0000256" key="1">
    <source>
        <dbReference type="ARBA" id="ARBA00022514"/>
    </source>
</evidence>
<evidence type="ECO:0000256" key="2">
    <source>
        <dbReference type="SAM" id="SignalP"/>
    </source>
</evidence>
<keyword evidence="5" id="KW-1185">Reference proteome</keyword>
<dbReference type="GeneID" id="105928162"/>
<dbReference type="PANTHER" id="PTHR12015:SF108">
    <property type="entry name" value="C-C MOTIF CHEMOKINE 20"/>
    <property type="match status" value="1"/>
</dbReference>
<accession>A0A3Q2PG53</accession>
<dbReference type="GO" id="GO:0005615">
    <property type="term" value="C:extracellular space"/>
    <property type="evidence" value="ECO:0007669"/>
    <property type="project" value="UniProtKB-KW"/>
</dbReference>
<dbReference type="GO" id="GO:0008009">
    <property type="term" value="F:chemokine activity"/>
    <property type="evidence" value="ECO:0007669"/>
    <property type="project" value="InterPro"/>
</dbReference>
<dbReference type="Pfam" id="PF00048">
    <property type="entry name" value="IL8"/>
    <property type="match status" value="1"/>
</dbReference>
<dbReference type="PANTHER" id="PTHR12015">
    <property type="entry name" value="SMALL INDUCIBLE CYTOKINE A"/>
    <property type="match status" value="1"/>
</dbReference>
<keyword evidence="2" id="KW-0732">Signal</keyword>
<dbReference type="InterPro" id="IPR039809">
    <property type="entry name" value="Chemokine_b/g/d"/>
</dbReference>
<protein>
    <submittedName>
        <fullName evidence="4">C-C motif chemokine 20</fullName>
    </submittedName>
</protein>
<reference evidence="4" key="1">
    <citation type="submission" date="2025-08" db="UniProtKB">
        <authorList>
            <consortium name="Ensembl"/>
        </authorList>
    </citation>
    <scope>IDENTIFICATION</scope>
</reference>
<evidence type="ECO:0000313" key="4">
    <source>
        <dbReference type="Ensembl" id="ENSFHEP00000011569.1"/>
    </source>
</evidence>
<dbReference type="InterPro" id="IPR001811">
    <property type="entry name" value="Chemokine_IL8-like_dom"/>
</dbReference>
<dbReference type="Proteomes" id="UP000265000">
    <property type="component" value="Unplaced"/>
</dbReference>
<dbReference type="STRING" id="8078.ENSFHEP00000011569"/>
<dbReference type="AlphaFoldDB" id="A0A3Q2PG53"/>
<dbReference type="InterPro" id="IPR036048">
    <property type="entry name" value="Interleukin_8-like_sf"/>
</dbReference>